<evidence type="ECO:0000256" key="4">
    <source>
        <dbReference type="ARBA" id="ARBA00022692"/>
    </source>
</evidence>
<proteinExistence type="predicted"/>
<evidence type="ECO:0000256" key="7">
    <source>
        <dbReference type="SAM" id="Coils"/>
    </source>
</evidence>
<keyword evidence="3" id="KW-1134">Transmembrane beta strand</keyword>
<dbReference type="AlphaFoldDB" id="A0A0F9FTN5"/>
<dbReference type="GO" id="GO:0015288">
    <property type="term" value="F:porin activity"/>
    <property type="evidence" value="ECO:0007669"/>
    <property type="project" value="TreeGrafter"/>
</dbReference>
<comment type="subcellular location">
    <subcellularLocation>
        <location evidence="1">Cell outer membrane</location>
    </subcellularLocation>
</comment>
<evidence type="ECO:0008006" key="9">
    <source>
        <dbReference type="Google" id="ProtNLM"/>
    </source>
</evidence>
<dbReference type="SUPFAM" id="SSF56954">
    <property type="entry name" value="Outer membrane efflux proteins (OEP)"/>
    <property type="match status" value="1"/>
</dbReference>
<dbReference type="InterPro" id="IPR051906">
    <property type="entry name" value="TolC-like"/>
</dbReference>
<keyword evidence="7" id="KW-0175">Coiled coil</keyword>
<dbReference type="EMBL" id="LAZR01029050">
    <property type="protein sequence ID" value="KKL60735.1"/>
    <property type="molecule type" value="Genomic_DNA"/>
</dbReference>
<feature type="coiled-coil region" evidence="7">
    <location>
        <begin position="229"/>
        <end position="281"/>
    </location>
</feature>
<evidence type="ECO:0000256" key="1">
    <source>
        <dbReference type="ARBA" id="ARBA00004442"/>
    </source>
</evidence>
<dbReference type="PANTHER" id="PTHR30026">
    <property type="entry name" value="OUTER MEMBRANE PROTEIN TOLC"/>
    <property type="match status" value="1"/>
</dbReference>
<keyword evidence="2" id="KW-0813">Transport</keyword>
<reference evidence="8" key="1">
    <citation type="journal article" date="2015" name="Nature">
        <title>Complex archaea that bridge the gap between prokaryotes and eukaryotes.</title>
        <authorList>
            <person name="Spang A."/>
            <person name="Saw J.H."/>
            <person name="Jorgensen S.L."/>
            <person name="Zaremba-Niedzwiedzka K."/>
            <person name="Martijn J."/>
            <person name="Lind A.E."/>
            <person name="van Eijk R."/>
            <person name="Schleper C."/>
            <person name="Guy L."/>
            <person name="Ettema T.J."/>
        </authorList>
    </citation>
    <scope>NUCLEOTIDE SEQUENCE</scope>
</reference>
<accession>A0A0F9FTN5</accession>
<gene>
    <name evidence="8" type="ORF">LCGC14_2202340</name>
</gene>
<comment type="caution">
    <text evidence="8">The sequence shown here is derived from an EMBL/GenBank/DDBJ whole genome shotgun (WGS) entry which is preliminary data.</text>
</comment>
<dbReference type="Pfam" id="PF02321">
    <property type="entry name" value="OEP"/>
    <property type="match status" value="2"/>
</dbReference>
<dbReference type="PANTHER" id="PTHR30026:SF20">
    <property type="entry name" value="OUTER MEMBRANE PROTEIN TOLC"/>
    <property type="match status" value="1"/>
</dbReference>
<dbReference type="GO" id="GO:0015562">
    <property type="term" value="F:efflux transmembrane transporter activity"/>
    <property type="evidence" value="ECO:0007669"/>
    <property type="project" value="InterPro"/>
</dbReference>
<feature type="non-terminal residue" evidence="8">
    <location>
        <position position="1"/>
    </location>
</feature>
<protein>
    <recommendedName>
        <fullName evidence="9">TolC family protein</fullName>
    </recommendedName>
</protein>
<sequence length="339" mass="38663">NEYQLYAELNQTLFSFEVLRGIKAARYLKDLSAHMFESVRQGVIVQVKKDFYQVLLLKEIFEVVRNSEASSKENYDNMKDRYESGVVSEFDLLQAEVSWRNAIPQTLEARRDYDLALNNLKVLTGIPIDETLTLRGSMDSYPDIPGPISFEKAISRRPDYNVLVWEMKLREMNILVQKSNYYPTLSATLNYSHAAASDQFRLENDSNNLVLGLALSIPIFSGGYTGAQVKKAEIELEKVSTRIAKLNESIEVELRNIELRMQEANIRIEAALKSVATARRAFEIAKTLVENKLATQIELNEIRVALDQAQVGYYSSVHDYLITYFDWELAVGTVSLKGY</sequence>
<evidence type="ECO:0000256" key="2">
    <source>
        <dbReference type="ARBA" id="ARBA00022448"/>
    </source>
</evidence>
<keyword evidence="5" id="KW-0472">Membrane</keyword>
<dbReference type="GO" id="GO:1990281">
    <property type="term" value="C:efflux pump complex"/>
    <property type="evidence" value="ECO:0007669"/>
    <property type="project" value="TreeGrafter"/>
</dbReference>
<organism evidence="8">
    <name type="scientific">marine sediment metagenome</name>
    <dbReference type="NCBI Taxonomy" id="412755"/>
    <lineage>
        <taxon>unclassified sequences</taxon>
        <taxon>metagenomes</taxon>
        <taxon>ecological metagenomes</taxon>
    </lineage>
</organism>
<dbReference type="GO" id="GO:0009279">
    <property type="term" value="C:cell outer membrane"/>
    <property type="evidence" value="ECO:0007669"/>
    <property type="project" value="UniProtKB-SubCell"/>
</dbReference>
<evidence type="ECO:0000313" key="8">
    <source>
        <dbReference type="EMBL" id="KKL60735.1"/>
    </source>
</evidence>
<dbReference type="InterPro" id="IPR003423">
    <property type="entry name" value="OMP_efflux"/>
</dbReference>
<dbReference type="Gene3D" id="1.20.1600.10">
    <property type="entry name" value="Outer membrane efflux proteins (OEP)"/>
    <property type="match status" value="1"/>
</dbReference>
<evidence type="ECO:0000256" key="6">
    <source>
        <dbReference type="ARBA" id="ARBA00023237"/>
    </source>
</evidence>
<keyword evidence="4" id="KW-0812">Transmembrane</keyword>
<name>A0A0F9FTN5_9ZZZZ</name>
<evidence type="ECO:0000256" key="5">
    <source>
        <dbReference type="ARBA" id="ARBA00023136"/>
    </source>
</evidence>
<keyword evidence="6" id="KW-0998">Cell outer membrane</keyword>
<evidence type="ECO:0000256" key="3">
    <source>
        <dbReference type="ARBA" id="ARBA00022452"/>
    </source>
</evidence>